<dbReference type="EMBL" id="BART01034211">
    <property type="protein sequence ID" value="GAH15624.1"/>
    <property type="molecule type" value="Genomic_DNA"/>
</dbReference>
<name>X1EER2_9ZZZZ</name>
<proteinExistence type="predicted"/>
<reference evidence="1" key="1">
    <citation type="journal article" date="2014" name="Front. Microbiol.">
        <title>High frequency of phylogenetically diverse reductive dehalogenase-homologous genes in deep subseafloor sedimentary metagenomes.</title>
        <authorList>
            <person name="Kawai M."/>
            <person name="Futagami T."/>
            <person name="Toyoda A."/>
            <person name="Takaki Y."/>
            <person name="Nishi S."/>
            <person name="Hori S."/>
            <person name="Arai W."/>
            <person name="Tsubouchi T."/>
            <person name="Morono Y."/>
            <person name="Uchiyama I."/>
            <person name="Ito T."/>
            <person name="Fujiyama A."/>
            <person name="Inagaki F."/>
            <person name="Takami H."/>
        </authorList>
    </citation>
    <scope>NUCLEOTIDE SEQUENCE</scope>
    <source>
        <strain evidence="1">Expedition CK06-06</strain>
    </source>
</reference>
<feature type="non-terminal residue" evidence="1">
    <location>
        <position position="216"/>
    </location>
</feature>
<feature type="non-terminal residue" evidence="1">
    <location>
        <position position="1"/>
    </location>
</feature>
<sequence length="216" mass="23269">TIKNATGYFLSGALSIQSATAAQTPTFFINSSTITTDCYSKKERTLKSNDEIGSVYLNTICQGLTVGATETFYLGVTVATGKTLIIYDDMFNGFEVNEFDITSLAPPASSVNVSQNGTVTNSSTWDYGSMLNFSASVNSTYEVDLCNFSINGSYLTIENGTNLGNTTNSSGVNYTFVNNTDGGMYWWNVTCMDTLGAEGISPNTWNFTIEAHVSPE</sequence>
<gene>
    <name evidence="1" type="ORF">S01H4_58547</name>
</gene>
<organism evidence="1">
    <name type="scientific">marine sediment metagenome</name>
    <dbReference type="NCBI Taxonomy" id="412755"/>
    <lineage>
        <taxon>unclassified sequences</taxon>
        <taxon>metagenomes</taxon>
        <taxon>ecological metagenomes</taxon>
    </lineage>
</organism>
<comment type="caution">
    <text evidence="1">The sequence shown here is derived from an EMBL/GenBank/DDBJ whole genome shotgun (WGS) entry which is preliminary data.</text>
</comment>
<evidence type="ECO:0000313" key="1">
    <source>
        <dbReference type="EMBL" id="GAH15624.1"/>
    </source>
</evidence>
<protein>
    <submittedName>
        <fullName evidence="1">Uncharacterized protein</fullName>
    </submittedName>
</protein>
<dbReference type="AlphaFoldDB" id="X1EER2"/>
<accession>X1EER2</accession>